<sequence length="253" mass="27475">MPIAGVLSRVATALSLNITAPSNPADVFAALPAAIEVYLARKLEEAKLDSADLLGTLDRLAQAAQGVSNWQATVVPVSRSLGNLTLLVRSALDKVLNGSSVSIATLTSGRRLMQQPLMGVLRQFYDPALLPDLVTDLYIVVQKLIQDRDELRNVTMSLDGHAQTKDAPPTPPVFDPRTGISYPGTVVDVLTYDKLTTPLAPAPSLRRRLQETDPVKLGLMSPHWPLPSAFTPRPAAERPFVLVPLVFHIMTYR</sequence>
<accession>A0A835SRF1</accession>
<dbReference type="OrthoDB" id="10616195at2759"/>
<gene>
    <name evidence="1" type="ORF">HXX76_009323</name>
</gene>
<name>A0A835SRF1_CHLIN</name>
<protein>
    <submittedName>
        <fullName evidence="1">Uncharacterized protein</fullName>
    </submittedName>
</protein>
<organism evidence="1 2">
    <name type="scientific">Chlamydomonas incerta</name>
    <dbReference type="NCBI Taxonomy" id="51695"/>
    <lineage>
        <taxon>Eukaryota</taxon>
        <taxon>Viridiplantae</taxon>
        <taxon>Chlorophyta</taxon>
        <taxon>core chlorophytes</taxon>
        <taxon>Chlorophyceae</taxon>
        <taxon>CS clade</taxon>
        <taxon>Chlamydomonadales</taxon>
        <taxon>Chlamydomonadaceae</taxon>
        <taxon>Chlamydomonas</taxon>
    </lineage>
</organism>
<proteinExistence type="predicted"/>
<dbReference type="Proteomes" id="UP000650467">
    <property type="component" value="Unassembled WGS sequence"/>
</dbReference>
<dbReference type="AlphaFoldDB" id="A0A835SRF1"/>
<keyword evidence="2" id="KW-1185">Reference proteome</keyword>
<dbReference type="EMBL" id="JAEHOC010000023">
    <property type="protein sequence ID" value="KAG2431829.1"/>
    <property type="molecule type" value="Genomic_DNA"/>
</dbReference>
<evidence type="ECO:0000313" key="1">
    <source>
        <dbReference type="EMBL" id="KAG2431829.1"/>
    </source>
</evidence>
<evidence type="ECO:0000313" key="2">
    <source>
        <dbReference type="Proteomes" id="UP000650467"/>
    </source>
</evidence>
<reference evidence="1" key="1">
    <citation type="journal article" date="2020" name="bioRxiv">
        <title>Comparative genomics of Chlamydomonas.</title>
        <authorList>
            <person name="Craig R.J."/>
            <person name="Hasan A.R."/>
            <person name="Ness R.W."/>
            <person name="Keightley P.D."/>
        </authorList>
    </citation>
    <scope>NUCLEOTIDE SEQUENCE</scope>
    <source>
        <strain evidence="1">SAG 7.73</strain>
    </source>
</reference>
<comment type="caution">
    <text evidence="1">The sequence shown here is derived from an EMBL/GenBank/DDBJ whole genome shotgun (WGS) entry which is preliminary data.</text>
</comment>